<protein>
    <submittedName>
        <fullName evidence="2">Uncharacterized protein</fullName>
    </submittedName>
</protein>
<keyword evidence="1" id="KW-1133">Transmembrane helix</keyword>
<evidence type="ECO:0000313" key="3">
    <source>
        <dbReference type="EMBL" id="QBC45226.1"/>
    </source>
</evidence>
<reference evidence="2 4" key="1">
    <citation type="submission" date="2018-01" db="EMBL/GenBank/DDBJ databases">
        <title>Genome sequence of Iodobacter sp. strain PCH194 isolated from Indian Trans-Himalaya.</title>
        <authorList>
            <person name="Kumar V."/>
            <person name="Thakur V."/>
            <person name="Kumar S."/>
            <person name="Singh D."/>
        </authorList>
    </citation>
    <scope>NUCLEOTIDE SEQUENCE [LARGE SCALE GENOMIC DNA]</scope>
    <source>
        <strain evidence="2 4">PCH194</strain>
    </source>
</reference>
<gene>
    <name evidence="2" type="ORF">C1H71_17720</name>
    <name evidence="3" type="ORF">C1H71_17930</name>
</gene>
<feature type="transmembrane region" description="Helical" evidence="1">
    <location>
        <begin position="7"/>
        <end position="25"/>
    </location>
</feature>
<feature type="transmembrane region" description="Helical" evidence="1">
    <location>
        <begin position="72"/>
        <end position="91"/>
    </location>
</feature>
<dbReference type="KEGG" id="ifl:C1H71_17720"/>
<feature type="transmembrane region" description="Helical" evidence="1">
    <location>
        <begin position="31"/>
        <end position="51"/>
    </location>
</feature>
<keyword evidence="4" id="KW-1185">Reference proteome</keyword>
<sequence length="144" mass="15660">MRFIRINLQIIIVIIGGIFLATLISQPSPKVSSIIFLLGFVCFLLALTLVLKEHSDNRAISNHKTNPKPMSIVLLLLGIFGLFHGVSYFIGNEPLPMGESSCRAICGLILLASQLFGEPVGELVAGSLWSGLGFLLCYVGFKLR</sequence>
<evidence type="ECO:0000313" key="4">
    <source>
        <dbReference type="Proteomes" id="UP000515917"/>
    </source>
</evidence>
<organism evidence="2 4">
    <name type="scientific">Iodobacter fluviatilis</name>
    <dbReference type="NCBI Taxonomy" id="537"/>
    <lineage>
        <taxon>Bacteria</taxon>
        <taxon>Pseudomonadati</taxon>
        <taxon>Pseudomonadota</taxon>
        <taxon>Betaproteobacteria</taxon>
        <taxon>Neisseriales</taxon>
        <taxon>Chitinibacteraceae</taxon>
        <taxon>Iodobacter</taxon>
    </lineage>
</organism>
<name>A0A7G3GDJ9_9NEIS</name>
<dbReference type="Proteomes" id="UP000515917">
    <property type="component" value="Chromosome"/>
</dbReference>
<keyword evidence="1" id="KW-0812">Transmembrane</keyword>
<dbReference type="EMBL" id="CP025781">
    <property type="protein sequence ID" value="QBC45189.1"/>
    <property type="molecule type" value="Genomic_DNA"/>
</dbReference>
<evidence type="ECO:0000256" key="1">
    <source>
        <dbReference type="SAM" id="Phobius"/>
    </source>
</evidence>
<dbReference type="AlphaFoldDB" id="A0A7G3GDJ9"/>
<dbReference type="EMBL" id="CP025781">
    <property type="protein sequence ID" value="QBC45226.1"/>
    <property type="molecule type" value="Genomic_DNA"/>
</dbReference>
<evidence type="ECO:0000313" key="2">
    <source>
        <dbReference type="EMBL" id="QBC45189.1"/>
    </source>
</evidence>
<accession>A0A7G3GDJ9</accession>
<dbReference type="RefSeq" id="WP_130107695.1">
    <property type="nucleotide sequence ID" value="NZ_CP025781.1"/>
</dbReference>
<keyword evidence="1" id="KW-0472">Membrane</keyword>
<dbReference type="KEGG" id="ifl:C1H71_17930"/>
<proteinExistence type="predicted"/>
<feature type="transmembrane region" description="Helical" evidence="1">
    <location>
        <begin position="123"/>
        <end position="141"/>
    </location>
</feature>